<keyword evidence="2" id="KW-1185">Reference proteome</keyword>
<gene>
    <name evidence="1" type="ORF">MILVUS5_LOCUS16304</name>
</gene>
<protein>
    <submittedName>
        <fullName evidence="1">Uncharacterized protein</fullName>
    </submittedName>
</protein>
<organism evidence="1 2">
    <name type="scientific">Trifolium pratense</name>
    <name type="common">Red clover</name>
    <dbReference type="NCBI Taxonomy" id="57577"/>
    <lineage>
        <taxon>Eukaryota</taxon>
        <taxon>Viridiplantae</taxon>
        <taxon>Streptophyta</taxon>
        <taxon>Embryophyta</taxon>
        <taxon>Tracheophyta</taxon>
        <taxon>Spermatophyta</taxon>
        <taxon>Magnoliopsida</taxon>
        <taxon>eudicotyledons</taxon>
        <taxon>Gunneridae</taxon>
        <taxon>Pentapetalae</taxon>
        <taxon>rosids</taxon>
        <taxon>fabids</taxon>
        <taxon>Fabales</taxon>
        <taxon>Fabaceae</taxon>
        <taxon>Papilionoideae</taxon>
        <taxon>50 kb inversion clade</taxon>
        <taxon>NPAAA clade</taxon>
        <taxon>Hologalegina</taxon>
        <taxon>IRL clade</taxon>
        <taxon>Trifolieae</taxon>
        <taxon>Trifolium</taxon>
    </lineage>
</organism>
<proteinExistence type="predicted"/>
<accession>A0ACB0JV09</accession>
<comment type="caution">
    <text evidence="1">The sequence shown here is derived from an EMBL/GenBank/DDBJ whole genome shotgun (WGS) entry which is preliminary data.</text>
</comment>
<name>A0ACB0JV09_TRIPR</name>
<dbReference type="Proteomes" id="UP001177021">
    <property type="component" value="Unassembled WGS sequence"/>
</dbReference>
<dbReference type="EMBL" id="CASHSV030000109">
    <property type="protein sequence ID" value="CAJ2647866.1"/>
    <property type="molecule type" value="Genomic_DNA"/>
</dbReference>
<reference evidence="1" key="1">
    <citation type="submission" date="2023-10" db="EMBL/GenBank/DDBJ databases">
        <authorList>
            <person name="Rodriguez Cubillos JULIANA M."/>
            <person name="De Vega J."/>
        </authorList>
    </citation>
    <scope>NUCLEOTIDE SEQUENCE</scope>
</reference>
<sequence>MAEIRKFIFAIILFLFLFLIIAEASGGIPSSLPFQSYVDCETDKDCPKSVNICYAIRCIDKKCDTVQIYPISYSRKYK</sequence>
<evidence type="ECO:0000313" key="2">
    <source>
        <dbReference type="Proteomes" id="UP001177021"/>
    </source>
</evidence>
<evidence type="ECO:0000313" key="1">
    <source>
        <dbReference type="EMBL" id="CAJ2647866.1"/>
    </source>
</evidence>